<keyword evidence="3 9" id="KW-0732">Signal</keyword>
<dbReference type="SUPFAM" id="SSF50630">
    <property type="entry name" value="Acid proteases"/>
    <property type="match status" value="1"/>
</dbReference>
<evidence type="ECO:0000259" key="10">
    <source>
        <dbReference type="PROSITE" id="PS51767"/>
    </source>
</evidence>
<dbReference type="PANTHER" id="PTHR47966">
    <property type="entry name" value="BETA-SITE APP-CLEAVING ENZYME, ISOFORM A-RELATED"/>
    <property type="match status" value="1"/>
</dbReference>
<evidence type="ECO:0000313" key="12">
    <source>
        <dbReference type="Proteomes" id="UP000054481"/>
    </source>
</evidence>
<keyword evidence="2 7" id="KW-0645">Protease</keyword>
<feature type="domain" description="Peptidase A1" evidence="10">
    <location>
        <begin position="68"/>
        <end position="385"/>
    </location>
</feature>
<dbReference type="InterPro" id="IPR033121">
    <property type="entry name" value="PEPTIDASE_A1"/>
</dbReference>
<dbReference type="Gene3D" id="2.40.70.10">
    <property type="entry name" value="Acid Proteases"/>
    <property type="match status" value="2"/>
</dbReference>
<proteinExistence type="inferred from homology"/>
<evidence type="ECO:0000256" key="8">
    <source>
        <dbReference type="SAM" id="MobiDB-lite"/>
    </source>
</evidence>
<dbReference type="InterPro" id="IPR001969">
    <property type="entry name" value="Aspartic_peptidase_AS"/>
</dbReference>
<evidence type="ECO:0000256" key="1">
    <source>
        <dbReference type="ARBA" id="ARBA00007447"/>
    </source>
</evidence>
<dbReference type="GO" id="GO:0004190">
    <property type="term" value="F:aspartic-type endopeptidase activity"/>
    <property type="evidence" value="ECO:0007669"/>
    <property type="project" value="UniProtKB-KW"/>
</dbReference>
<evidence type="ECO:0000256" key="3">
    <source>
        <dbReference type="ARBA" id="ARBA00022729"/>
    </source>
</evidence>
<feature type="active site" evidence="6">
    <location>
        <position position="86"/>
    </location>
</feature>
<evidence type="ECO:0000256" key="6">
    <source>
        <dbReference type="PIRSR" id="PIRSR601461-1"/>
    </source>
</evidence>
<feature type="signal peptide" evidence="9">
    <location>
        <begin position="1"/>
        <end position="17"/>
    </location>
</feature>
<dbReference type="PROSITE" id="PS51767">
    <property type="entry name" value="PEPTIDASE_A1"/>
    <property type="match status" value="1"/>
</dbReference>
<dbReference type="AlphaFoldDB" id="A0A0F7ZLT2"/>
<dbReference type="EMBL" id="KQ030574">
    <property type="protein sequence ID" value="KJZ71445.1"/>
    <property type="molecule type" value="Genomic_DNA"/>
</dbReference>
<comment type="similarity">
    <text evidence="1 7">Belongs to the peptidase A1 family.</text>
</comment>
<reference evidence="11 12" key="1">
    <citation type="journal article" date="2014" name="Genome Biol. Evol.">
        <title>Comparative genomics and transcriptomics analyses reveal divergent lifestyle features of nematode endoparasitic fungus Hirsutella minnesotensis.</title>
        <authorList>
            <person name="Lai Y."/>
            <person name="Liu K."/>
            <person name="Zhang X."/>
            <person name="Zhang X."/>
            <person name="Li K."/>
            <person name="Wang N."/>
            <person name="Shu C."/>
            <person name="Wu Y."/>
            <person name="Wang C."/>
            <person name="Bushley K.E."/>
            <person name="Xiang M."/>
            <person name="Liu X."/>
        </authorList>
    </citation>
    <scope>NUCLEOTIDE SEQUENCE [LARGE SCALE GENOMIC DNA]</scope>
    <source>
        <strain evidence="11 12">3608</strain>
    </source>
</reference>
<keyword evidence="12" id="KW-1185">Reference proteome</keyword>
<keyword evidence="5 7" id="KW-0378">Hydrolase</keyword>
<feature type="region of interest" description="Disordered" evidence="8">
    <location>
        <begin position="406"/>
        <end position="434"/>
    </location>
</feature>
<dbReference type="PROSITE" id="PS00141">
    <property type="entry name" value="ASP_PROTEASE"/>
    <property type="match status" value="1"/>
</dbReference>
<evidence type="ECO:0000313" key="11">
    <source>
        <dbReference type="EMBL" id="KJZ71445.1"/>
    </source>
</evidence>
<dbReference type="InterPro" id="IPR001461">
    <property type="entry name" value="Aspartic_peptidase_A1"/>
</dbReference>
<dbReference type="PRINTS" id="PR00792">
    <property type="entry name" value="PEPSIN"/>
</dbReference>
<sequence length="752" mass="79999">MLAILGALAALPLVAHAAIDLLDDNRMVQRDGMIRYPITVRDGAPAKDRLFRRQTDVALASQKTGFFYSIEVKLGTPPQAVSVNLDTGSDELWVNPMCNKSTDPTFCQSFGRFNGSQTFVDVKRNSTIQYGTGFAELEYGYDFVQIGAYRLSQQLLGVATDSEFAVTGILGAGPNLDGWNSHYPTVIDNMAKQGFIKSRAFSLDIRSLESKRGSVVFGGIDTKKFSGHLEKLPIVPPASAPDGQTRYWVWLDGISVHRPNGSVASVYSKPKGQAVLLDSGYTISTLPSVIFDKLLAAFPEAKAPKKDSKLYEIPCSLGKVPGHIDFKFGKTTINVPFNDFIWYQTKSKICVLGASRDDDFPVLGDTFLRAAYVVHDWDNRNIHIANNEDCGSHLLPIGKGPDSVPSVKGECGVKPTSTASPPMETGSPIRGNDTVVTKSPVTTPLLPVPTSSWLNSTLQSDIPPYTSEPYPVQTGSPIELSGVPPYGYNPPSFGPEIPTESGLPKYPKNTLPYGSVVGQASTFTSTTVYTITACPPGFINCPVGAVTTETVIGETAATTISSVTSYVYSTSTVIRCHGTAPCGNAQPTTKVIQPTAHEWSQTTATFTIPRTHTCTQGENGCTPGEKIISTHIVTIKPVTTALRPTPVPGCDNCRMPPPAAVTPVARPPGPAQIKVPGYRLPPAPPAVAPVPQPPAQVPEVGPGNNGFVARPTAPPCITCGSAGYVPPVVTAGAAQRRVSAFTVALALFAIAL</sequence>
<dbReference type="Proteomes" id="UP000054481">
    <property type="component" value="Unassembled WGS sequence"/>
</dbReference>
<dbReference type="InterPro" id="IPR021109">
    <property type="entry name" value="Peptidase_aspartic_dom_sf"/>
</dbReference>
<dbReference type="OrthoDB" id="771136at2759"/>
<name>A0A0F7ZLT2_9HYPO</name>
<evidence type="ECO:0000256" key="5">
    <source>
        <dbReference type="ARBA" id="ARBA00022801"/>
    </source>
</evidence>
<dbReference type="GO" id="GO:0006508">
    <property type="term" value="P:proteolysis"/>
    <property type="evidence" value="ECO:0007669"/>
    <property type="project" value="UniProtKB-KW"/>
</dbReference>
<feature type="chain" id="PRO_5002525898" description="Peptidase A1 domain-containing protein" evidence="9">
    <location>
        <begin position="18"/>
        <end position="752"/>
    </location>
</feature>
<evidence type="ECO:0000256" key="7">
    <source>
        <dbReference type="RuleBase" id="RU000454"/>
    </source>
</evidence>
<dbReference type="CDD" id="cd05474">
    <property type="entry name" value="SAP_like"/>
    <property type="match status" value="1"/>
</dbReference>
<evidence type="ECO:0000256" key="4">
    <source>
        <dbReference type="ARBA" id="ARBA00022750"/>
    </source>
</evidence>
<protein>
    <recommendedName>
        <fullName evidence="10">Peptidase A1 domain-containing protein</fullName>
    </recommendedName>
</protein>
<dbReference type="Pfam" id="PF00026">
    <property type="entry name" value="Asp"/>
    <property type="match status" value="1"/>
</dbReference>
<accession>A0A0F7ZLT2</accession>
<keyword evidence="4 7" id="KW-0064">Aspartyl protease</keyword>
<evidence type="ECO:0000256" key="2">
    <source>
        <dbReference type="ARBA" id="ARBA00022670"/>
    </source>
</evidence>
<organism evidence="11 12">
    <name type="scientific">Hirsutella minnesotensis 3608</name>
    <dbReference type="NCBI Taxonomy" id="1043627"/>
    <lineage>
        <taxon>Eukaryota</taxon>
        <taxon>Fungi</taxon>
        <taxon>Dikarya</taxon>
        <taxon>Ascomycota</taxon>
        <taxon>Pezizomycotina</taxon>
        <taxon>Sordariomycetes</taxon>
        <taxon>Hypocreomycetidae</taxon>
        <taxon>Hypocreales</taxon>
        <taxon>Ophiocordycipitaceae</taxon>
        <taxon>Hirsutella</taxon>
    </lineage>
</organism>
<evidence type="ECO:0000256" key="9">
    <source>
        <dbReference type="SAM" id="SignalP"/>
    </source>
</evidence>
<dbReference type="InterPro" id="IPR033876">
    <property type="entry name" value="SAP-like"/>
</dbReference>
<feature type="active site" evidence="6">
    <location>
        <position position="278"/>
    </location>
</feature>
<gene>
    <name evidence="11" type="ORF">HIM_09169</name>
</gene>
<dbReference type="PANTHER" id="PTHR47966:SF65">
    <property type="entry name" value="ASPARTIC-TYPE ENDOPEPTIDASE"/>
    <property type="match status" value="1"/>
</dbReference>